<dbReference type="eggNOG" id="ENOG50334D3">
    <property type="taxonomic scope" value="Bacteria"/>
</dbReference>
<feature type="region of interest" description="Disordered" evidence="1">
    <location>
        <begin position="52"/>
        <end position="127"/>
    </location>
</feature>
<dbReference type="Proteomes" id="UP000002217">
    <property type="component" value="Chromosome"/>
</dbReference>
<protein>
    <submittedName>
        <fullName evidence="2">Uncharacterized protein</fullName>
    </submittedName>
</protein>
<feature type="compositionally biased region" description="Polar residues" evidence="1">
    <location>
        <begin position="60"/>
        <end position="78"/>
    </location>
</feature>
<name>C8VVQ8_DESAS</name>
<reference evidence="2 3" key="1">
    <citation type="journal article" date="2009" name="Stand. Genomic Sci.">
        <title>Complete genome sequence of Desulfotomaculum acetoxidans type strain (5575).</title>
        <authorList>
            <person name="Spring S."/>
            <person name="Lapidus A."/>
            <person name="Schroder M."/>
            <person name="Gleim D."/>
            <person name="Sims D."/>
            <person name="Meincke L."/>
            <person name="Glavina Del Rio T."/>
            <person name="Tice H."/>
            <person name="Copeland A."/>
            <person name="Cheng J.F."/>
            <person name="Lucas S."/>
            <person name="Chen F."/>
            <person name="Nolan M."/>
            <person name="Bruce D."/>
            <person name="Goodwin L."/>
            <person name="Pitluck S."/>
            <person name="Ivanova N."/>
            <person name="Mavromatis K."/>
            <person name="Mikhailova N."/>
            <person name="Pati A."/>
            <person name="Chen A."/>
            <person name="Palaniappan K."/>
            <person name="Land M."/>
            <person name="Hauser L."/>
            <person name="Chang Y.J."/>
            <person name="Jeffries C.D."/>
            <person name="Chain P."/>
            <person name="Saunders E."/>
            <person name="Brettin T."/>
            <person name="Detter J.C."/>
            <person name="Goker M."/>
            <person name="Bristow J."/>
            <person name="Eisen J.A."/>
            <person name="Markowitz V."/>
            <person name="Hugenholtz P."/>
            <person name="Kyrpides N.C."/>
            <person name="Klenk H.P."/>
            <person name="Han C."/>
        </authorList>
    </citation>
    <scope>NUCLEOTIDE SEQUENCE [LARGE SCALE GENOMIC DNA]</scope>
    <source>
        <strain evidence="3">ATCC 49208 / DSM 771 / VKM B-1644</strain>
    </source>
</reference>
<dbReference type="STRING" id="485916.Dtox_1509"/>
<dbReference type="InterPro" id="IPR046085">
    <property type="entry name" value="DUF6103"/>
</dbReference>
<gene>
    <name evidence="2" type="ordered locus">Dtox_1509</name>
</gene>
<evidence type="ECO:0000313" key="2">
    <source>
        <dbReference type="EMBL" id="ACV62373.1"/>
    </source>
</evidence>
<feature type="compositionally biased region" description="Basic and acidic residues" evidence="1">
    <location>
        <begin position="83"/>
        <end position="98"/>
    </location>
</feature>
<evidence type="ECO:0000256" key="1">
    <source>
        <dbReference type="SAM" id="MobiDB-lite"/>
    </source>
</evidence>
<organism evidence="2 3">
    <name type="scientific">Desulfofarcimen acetoxidans (strain ATCC 49208 / DSM 771 / KCTC 5769 / VKM B-1644 / 5575)</name>
    <name type="common">Desulfotomaculum acetoxidans</name>
    <dbReference type="NCBI Taxonomy" id="485916"/>
    <lineage>
        <taxon>Bacteria</taxon>
        <taxon>Bacillati</taxon>
        <taxon>Bacillota</taxon>
        <taxon>Clostridia</taxon>
        <taxon>Eubacteriales</taxon>
        <taxon>Peptococcaceae</taxon>
        <taxon>Desulfofarcimen</taxon>
    </lineage>
</organism>
<accession>C8VVQ8</accession>
<dbReference type="AlphaFoldDB" id="C8VVQ8"/>
<evidence type="ECO:0000313" key="3">
    <source>
        <dbReference type="Proteomes" id="UP000002217"/>
    </source>
</evidence>
<sequence length="127" mass="14689">MSTTELKVPFPSERLDALRFFMDKKQQTVEKELQDYLDKTYERFVPQNVREYVESRIEPEQNQEQTVESQQASASGEGQTPALRERPPRPSRRQREQTVPETPSAPEAQNGAEDPVEEENQGMTMSM</sequence>
<dbReference type="KEGG" id="dae:Dtox_1509"/>
<dbReference type="OrthoDB" id="1708300at2"/>
<dbReference type="HOGENOM" id="CLU_157110_0_0_9"/>
<dbReference type="RefSeq" id="WP_015757086.1">
    <property type="nucleotide sequence ID" value="NC_013216.1"/>
</dbReference>
<keyword evidence="3" id="KW-1185">Reference proteome</keyword>
<proteinExistence type="predicted"/>
<dbReference type="EMBL" id="CP001720">
    <property type="protein sequence ID" value="ACV62373.1"/>
    <property type="molecule type" value="Genomic_DNA"/>
</dbReference>
<dbReference type="Pfam" id="PF19598">
    <property type="entry name" value="DUF6103"/>
    <property type="match status" value="1"/>
</dbReference>